<dbReference type="EMBL" id="CP089983">
    <property type="protein sequence ID" value="WXB03862.1"/>
    <property type="molecule type" value="Genomic_DNA"/>
</dbReference>
<protein>
    <submittedName>
        <fullName evidence="1">Zinc-binding metallopeptidase</fullName>
    </submittedName>
</protein>
<sequence>MIPFEEATTTARTKSSTPIRELGLTITGTVLEPIIAQFEKERLRAGILKVRPRYYLSTEWGVPEATVAIAIPFYLVRPELTLIHAEHACHVEGSGPKEILRYLRHEMGHVVNYAYRLHERKDWTERFGPMARPYEEEYRPRPFSREFVHHLPGWYAQKHPDEDWAETFAVWMTPDLDWRKEYAKWPGALRKLEYCDRMMIEIRGSDPVITSAELDGDVATLSMSLEQFYQDYEGRPSERVAGLDRMLVSLFSDSQEAGIRLAVSDLIRRLERDLPGSVYHWTGHMPERTLGLLAQMAERADALALTFRVERDHELTIAVTSLVTALAMHWLQSGRYET</sequence>
<name>A0ABZ2KYW8_9BACT</name>
<dbReference type="RefSeq" id="WP_394833497.1">
    <property type="nucleotide sequence ID" value="NZ_CP089929.1"/>
</dbReference>
<reference evidence="1" key="1">
    <citation type="submission" date="2021-12" db="EMBL/GenBank/DDBJ databases">
        <title>Discovery of the Pendulisporaceae a myxobacterial family with distinct sporulation behavior and unique specialized metabolism.</title>
        <authorList>
            <person name="Garcia R."/>
            <person name="Popoff A."/>
            <person name="Bader C.D."/>
            <person name="Loehr J."/>
            <person name="Walesch S."/>
            <person name="Walt C."/>
            <person name="Boldt J."/>
            <person name="Bunk B."/>
            <person name="Haeckl F.J.F.P.J."/>
            <person name="Gunesch A.P."/>
            <person name="Birkelbach J."/>
            <person name="Nuebel U."/>
            <person name="Pietschmann T."/>
            <person name="Bach T."/>
            <person name="Mueller R."/>
        </authorList>
    </citation>
    <scope>NUCLEOTIDE SEQUENCE</scope>
    <source>
        <strain evidence="1">MSr11367</strain>
    </source>
</reference>
<organism evidence="1 2">
    <name type="scientific">Pendulispora rubella</name>
    <dbReference type="NCBI Taxonomy" id="2741070"/>
    <lineage>
        <taxon>Bacteria</taxon>
        <taxon>Pseudomonadati</taxon>
        <taxon>Myxococcota</taxon>
        <taxon>Myxococcia</taxon>
        <taxon>Myxococcales</taxon>
        <taxon>Sorangiineae</taxon>
        <taxon>Pendulisporaceae</taxon>
        <taxon>Pendulispora</taxon>
    </lineage>
</organism>
<keyword evidence="2" id="KW-1185">Reference proteome</keyword>
<dbReference type="Proteomes" id="UP001374803">
    <property type="component" value="Chromosome"/>
</dbReference>
<dbReference type="Gene3D" id="3.40.390.70">
    <property type="match status" value="1"/>
</dbReference>
<gene>
    <name evidence="1" type="ORF">LVJ94_44020</name>
</gene>
<accession>A0ABZ2KYW8</accession>
<proteinExistence type="predicted"/>
<evidence type="ECO:0000313" key="1">
    <source>
        <dbReference type="EMBL" id="WXB03862.1"/>
    </source>
</evidence>
<evidence type="ECO:0000313" key="2">
    <source>
        <dbReference type="Proteomes" id="UP001374803"/>
    </source>
</evidence>